<dbReference type="EMBL" id="RSQT01000053">
    <property type="protein sequence ID" value="MIQ23439.1"/>
    <property type="molecule type" value="Genomic_DNA"/>
</dbReference>
<gene>
    <name evidence="1" type="ORF">ZQ07_23255</name>
</gene>
<comment type="caution">
    <text evidence="1">The sequence shown here is derived from an EMBL/GenBank/DDBJ whole genome shotgun (WGS) entry which is preliminary data.</text>
</comment>
<evidence type="ECO:0000313" key="1">
    <source>
        <dbReference type="EMBL" id="MIQ23439.1"/>
    </source>
</evidence>
<name>A0A657ER87_SALEN</name>
<proteinExistence type="predicted"/>
<protein>
    <submittedName>
        <fullName evidence="1">Uncharacterized protein</fullName>
    </submittedName>
</protein>
<accession>A0A657ER87</accession>
<dbReference type="Proteomes" id="UP000885271">
    <property type="component" value="Unassembled WGS sequence"/>
</dbReference>
<organism evidence="1">
    <name type="scientific">Salmonella enteritidis</name>
    <dbReference type="NCBI Taxonomy" id="149539"/>
    <lineage>
        <taxon>Bacteria</taxon>
        <taxon>Pseudomonadati</taxon>
        <taxon>Pseudomonadota</taxon>
        <taxon>Gammaproteobacteria</taxon>
        <taxon>Enterobacterales</taxon>
        <taxon>Enterobacteriaceae</taxon>
        <taxon>Salmonella</taxon>
    </lineage>
</organism>
<dbReference type="AlphaFoldDB" id="A0A657ER87"/>
<sequence>MTTFSEKYQPVFEVVCRILGNGWRVNKLDNYQHRIKLTSTEIRKYSIIIRLERERFFIVGSVDSLVWHGNPSVCTVSLTRNPVGIANDISRKILANALDEIELLREHESALQEKQDKVRIIKGMLSQLLSISPWYGALTGFNADNGLAGKILQNGDDYEMVIRGLNVDQLIKVAGFIKKL</sequence>
<reference evidence="1" key="1">
    <citation type="submission" date="2018-08" db="EMBL/GenBank/DDBJ databases">
        <authorList>
            <person name="Ashton P.M."/>
            <person name="Dallman T."/>
            <person name="Nair S."/>
            <person name="De Pinna E."/>
            <person name="Peters T."/>
            <person name="Grant K."/>
        </authorList>
    </citation>
    <scope>NUCLEOTIDE SEQUENCE [LARGE SCALE GENOMIC DNA]</scope>
    <source>
        <strain evidence="1">38306</strain>
    </source>
</reference>